<evidence type="ECO:0000313" key="1">
    <source>
        <dbReference type="EMBL" id="EEX17201.1"/>
    </source>
</evidence>
<dbReference type="AlphaFoldDB" id="C9MTG6"/>
<keyword evidence="2" id="KW-1185">Reference proteome</keyword>
<dbReference type="STRING" id="649761.HMPREF0973_02942"/>
<sequence>MLGFGKSAAHRCPIYIRCNSCDAAKLLKYRYKSNIYNVL</sequence>
<proteinExistence type="predicted"/>
<gene>
    <name evidence="1" type="ORF">HMPREF0973_02942</name>
</gene>
<evidence type="ECO:0000313" key="2">
    <source>
        <dbReference type="Proteomes" id="UP000003327"/>
    </source>
</evidence>
<protein>
    <submittedName>
        <fullName evidence="1">Uncharacterized protein</fullName>
    </submittedName>
</protein>
<dbReference type="Proteomes" id="UP000003327">
    <property type="component" value="Unassembled WGS sequence"/>
</dbReference>
<reference evidence="1 2" key="1">
    <citation type="submission" date="2009-09" db="EMBL/GenBank/DDBJ databases">
        <authorList>
            <person name="Weinstock G."/>
            <person name="Sodergren E."/>
            <person name="Clifton S."/>
            <person name="Fulton L."/>
            <person name="Fulton B."/>
            <person name="Courtney L."/>
            <person name="Fronick C."/>
            <person name="Harrison M."/>
            <person name="Strong C."/>
            <person name="Farmer C."/>
            <person name="Delahaunty K."/>
            <person name="Markovic C."/>
            <person name="Hall O."/>
            <person name="Minx P."/>
            <person name="Tomlinson C."/>
            <person name="Mitreva M."/>
            <person name="Nelson J."/>
            <person name="Hou S."/>
            <person name="Wollam A."/>
            <person name="Pepin K.H."/>
            <person name="Johnson M."/>
            <person name="Bhonagiri V."/>
            <person name="Nash W.E."/>
            <person name="Warren W."/>
            <person name="Chinwalla A."/>
            <person name="Mardis E.R."/>
            <person name="Wilson R.K."/>
        </authorList>
    </citation>
    <scope>NUCLEOTIDE SEQUENCE [LARGE SCALE GENOMIC DNA]</scope>
    <source>
        <strain evidence="1 2">F0319</strain>
    </source>
</reference>
<name>C9MTG6_9BACT</name>
<organism evidence="1 2">
    <name type="scientific">Prevotella veroralis F0319</name>
    <dbReference type="NCBI Taxonomy" id="649761"/>
    <lineage>
        <taxon>Bacteria</taxon>
        <taxon>Pseudomonadati</taxon>
        <taxon>Bacteroidota</taxon>
        <taxon>Bacteroidia</taxon>
        <taxon>Bacteroidales</taxon>
        <taxon>Prevotellaceae</taxon>
        <taxon>Prevotella</taxon>
    </lineage>
</organism>
<comment type="caution">
    <text evidence="1">The sequence shown here is derived from an EMBL/GenBank/DDBJ whole genome shotgun (WGS) entry which is preliminary data.</text>
</comment>
<accession>C9MTG6</accession>
<dbReference type="EMBL" id="ACVA01000073">
    <property type="protein sequence ID" value="EEX17201.1"/>
    <property type="molecule type" value="Genomic_DNA"/>
</dbReference>
<dbReference type="HOGENOM" id="CLU_3314962_0_0_10"/>